<name>A0A8S9XA15_APOLU</name>
<proteinExistence type="predicted"/>
<dbReference type="PANTHER" id="PTHR47272:SF2">
    <property type="entry name" value="PIGGYBAC TRANSPOSABLE ELEMENT-DERIVED PROTEIN 3-LIKE"/>
    <property type="match status" value="1"/>
</dbReference>
<dbReference type="EMBL" id="WIXP02000009">
    <property type="protein sequence ID" value="KAF6205138.1"/>
    <property type="molecule type" value="Genomic_DNA"/>
</dbReference>
<organism evidence="2 3">
    <name type="scientific">Apolygus lucorum</name>
    <name type="common">Small green plant bug</name>
    <name type="synonym">Lygocoris lucorum</name>
    <dbReference type="NCBI Taxonomy" id="248454"/>
    <lineage>
        <taxon>Eukaryota</taxon>
        <taxon>Metazoa</taxon>
        <taxon>Ecdysozoa</taxon>
        <taxon>Arthropoda</taxon>
        <taxon>Hexapoda</taxon>
        <taxon>Insecta</taxon>
        <taxon>Pterygota</taxon>
        <taxon>Neoptera</taxon>
        <taxon>Paraneoptera</taxon>
        <taxon>Hemiptera</taxon>
        <taxon>Heteroptera</taxon>
        <taxon>Panheteroptera</taxon>
        <taxon>Cimicomorpha</taxon>
        <taxon>Miridae</taxon>
        <taxon>Mirini</taxon>
        <taxon>Apolygus</taxon>
    </lineage>
</organism>
<dbReference type="OrthoDB" id="6629228at2759"/>
<dbReference type="PANTHER" id="PTHR47272">
    <property type="entry name" value="DDE_TNP_1_7 DOMAIN-CONTAINING PROTEIN"/>
    <property type="match status" value="1"/>
</dbReference>
<comment type="caution">
    <text evidence="2">The sequence shown here is derived from an EMBL/GenBank/DDBJ whole genome shotgun (WGS) entry which is preliminary data.</text>
</comment>
<dbReference type="InterPro" id="IPR029526">
    <property type="entry name" value="PGBD"/>
</dbReference>
<gene>
    <name evidence="2" type="ORF">GE061_019305</name>
</gene>
<sequence>MSDVCDLDQLRSVLRPGFSLQEALETLLADDTSQNTPNEIYVEPPQVSILTDEESGDEDEGAVERKSGLFFLRWLDSGIVTVSSTAHGIQPLKPVKRYSKEQRKNVIIPRPSIISNYNKYMGGTDQMDWNVYKYRTSIRGKKWTWNIITWMLDVVINNAWLMYRHHNKKTAQLDFRRTVAQYYLTAYGTPSLRPGPSGAPLALTTRVTKDVRFDDKGHYVVNTDAGKRRRCAFEDCDSKVRTMCRKCNVGLCVPHFYVFHLN</sequence>
<evidence type="ECO:0000259" key="1">
    <source>
        <dbReference type="Pfam" id="PF13843"/>
    </source>
</evidence>
<dbReference type="AlphaFoldDB" id="A0A8S9XA15"/>
<evidence type="ECO:0000313" key="3">
    <source>
        <dbReference type="Proteomes" id="UP000466442"/>
    </source>
</evidence>
<keyword evidence="3" id="KW-1185">Reference proteome</keyword>
<dbReference type="Pfam" id="PF13843">
    <property type="entry name" value="DDE_Tnp_1_7"/>
    <property type="match status" value="1"/>
</dbReference>
<dbReference type="Proteomes" id="UP000466442">
    <property type="component" value="Linkage Group LG9"/>
</dbReference>
<evidence type="ECO:0000313" key="2">
    <source>
        <dbReference type="EMBL" id="KAF6205138.1"/>
    </source>
</evidence>
<feature type="domain" description="PiggyBac transposable element-derived protein" evidence="1">
    <location>
        <begin position="66"/>
        <end position="160"/>
    </location>
</feature>
<accession>A0A8S9XA15</accession>
<protein>
    <recommendedName>
        <fullName evidence="1">PiggyBac transposable element-derived protein domain-containing protein</fullName>
    </recommendedName>
</protein>
<reference evidence="2" key="1">
    <citation type="journal article" date="2021" name="Mol. Ecol. Resour.">
        <title>Apolygus lucorum genome provides insights into omnivorousness and mesophyll feeding.</title>
        <authorList>
            <person name="Liu Y."/>
            <person name="Liu H."/>
            <person name="Wang H."/>
            <person name="Huang T."/>
            <person name="Liu B."/>
            <person name="Yang B."/>
            <person name="Yin L."/>
            <person name="Li B."/>
            <person name="Zhang Y."/>
            <person name="Zhang S."/>
            <person name="Jiang F."/>
            <person name="Zhang X."/>
            <person name="Ren Y."/>
            <person name="Wang B."/>
            <person name="Wang S."/>
            <person name="Lu Y."/>
            <person name="Wu K."/>
            <person name="Fan W."/>
            <person name="Wang G."/>
        </authorList>
    </citation>
    <scope>NUCLEOTIDE SEQUENCE</scope>
    <source>
        <strain evidence="2">12Hb</strain>
    </source>
</reference>